<dbReference type="Pfam" id="PF01501">
    <property type="entry name" value="Glyco_transf_8"/>
    <property type="match status" value="1"/>
</dbReference>
<dbReference type="Gene3D" id="3.90.550.10">
    <property type="entry name" value="Spore Coat Polysaccharide Biosynthesis Protein SpsA, Chain A"/>
    <property type="match status" value="1"/>
</dbReference>
<dbReference type="EMBL" id="CP021524">
    <property type="protein sequence ID" value="ARW11136.1"/>
    <property type="molecule type" value="Genomic_DNA"/>
</dbReference>
<sequence>MYVIVNYHLQVVGAVDNGGDYKDIKLYNIDDDFTPILVDKKKFFFNGDECFFSSYNRKILLANHQEAFPIEVNFCGENEFYLSINGGFVSSNTTSLFVQAFCGEWERFYLIDEENLRIIRSAFKNGFYIQGNNTYVSPEKLEYDHKCIKFDNYVFDLKSIISAKKVGMNKLMLPREGLGLFIMELFNPLAYYSCFGSGEIIACMEESIYSLFTIGNFVGDILVITDQEKITFSEKLQPYLNRIHLQQANAYDFFDFTISRYMVYDLPIMDKYSPIMYIDCDIIINEDVNKIFHSAMGTDKVLFSEEFKVDTASPWFGGVHWYEAGQDYKLMDYGINSGIFLFKSIETAKELLFTVVQSMLHSQKVKLSREKGILETLDQPNLNYVLMAHFPNHFDVEILTQHVSHAANENFANIPLVGFAHFNGGLGNFGSRVDLMRKYVEYLLSNPKGDIEVGEKNYLSIS</sequence>
<proteinExistence type="predicted"/>
<name>A0A1Y0V4W9_9PROT</name>
<accession>A0A1Y0V4W9</accession>
<protein>
    <submittedName>
        <fullName evidence="1">Uncharacterized protein</fullName>
    </submittedName>
</protein>
<reference evidence="1 2" key="1">
    <citation type="submission" date="2017-05" db="EMBL/GenBank/DDBJ databases">
        <title>Genome sequence of Acetobacter pasteurianus subsp. ascendens strain SRCM101447.</title>
        <authorList>
            <person name="Cho S.H."/>
        </authorList>
    </citation>
    <scope>NUCLEOTIDE SEQUENCE [LARGE SCALE GENOMIC DNA]</scope>
    <source>
        <strain evidence="1 2">SRCM101447</strain>
    </source>
</reference>
<dbReference type="SUPFAM" id="SSF53448">
    <property type="entry name" value="Nucleotide-diphospho-sugar transferases"/>
    <property type="match status" value="1"/>
</dbReference>
<organism evidence="1 2">
    <name type="scientific">Acetobacter ascendens</name>
    <dbReference type="NCBI Taxonomy" id="481146"/>
    <lineage>
        <taxon>Bacteria</taxon>
        <taxon>Pseudomonadati</taxon>
        <taxon>Pseudomonadota</taxon>
        <taxon>Alphaproteobacteria</taxon>
        <taxon>Acetobacterales</taxon>
        <taxon>Acetobacteraceae</taxon>
        <taxon>Acetobacter</taxon>
    </lineage>
</organism>
<evidence type="ECO:0000313" key="2">
    <source>
        <dbReference type="Proteomes" id="UP000195633"/>
    </source>
</evidence>
<dbReference type="InterPro" id="IPR002495">
    <property type="entry name" value="Glyco_trans_8"/>
</dbReference>
<gene>
    <name evidence="1" type="ORF">S101447_02078</name>
</gene>
<dbReference type="GO" id="GO:0016757">
    <property type="term" value="F:glycosyltransferase activity"/>
    <property type="evidence" value="ECO:0007669"/>
    <property type="project" value="InterPro"/>
</dbReference>
<dbReference type="InterPro" id="IPR029044">
    <property type="entry name" value="Nucleotide-diphossugar_trans"/>
</dbReference>
<dbReference type="AlphaFoldDB" id="A0A1Y0V4W9"/>
<dbReference type="Proteomes" id="UP000195633">
    <property type="component" value="Chromosome"/>
</dbReference>
<evidence type="ECO:0000313" key="1">
    <source>
        <dbReference type="EMBL" id="ARW11136.1"/>
    </source>
</evidence>